<feature type="compositionally biased region" description="Basic and acidic residues" evidence="1">
    <location>
        <begin position="1"/>
        <end position="10"/>
    </location>
</feature>
<dbReference type="InParanoid" id="C3YYR8"/>
<feature type="region of interest" description="Disordered" evidence="1">
    <location>
        <begin position="1"/>
        <end position="47"/>
    </location>
</feature>
<organism>
    <name type="scientific">Branchiostoma floridae</name>
    <name type="common">Florida lancelet</name>
    <name type="synonym">Amphioxus</name>
    <dbReference type="NCBI Taxonomy" id="7739"/>
    <lineage>
        <taxon>Eukaryota</taxon>
        <taxon>Metazoa</taxon>
        <taxon>Chordata</taxon>
        <taxon>Cephalochordata</taxon>
        <taxon>Leptocardii</taxon>
        <taxon>Amphioxiformes</taxon>
        <taxon>Branchiostomatidae</taxon>
        <taxon>Branchiostoma</taxon>
    </lineage>
</organism>
<dbReference type="AlphaFoldDB" id="C3YYR8"/>
<proteinExistence type="predicted"/>
<protein>
    <submittedName>
        <fullName evidence="2">Uncharacterized protein</fullName>
    </submittedName>
</protein>
<accession>C3YYR8</accession>
<feature type="region of interest" description="Disordered" evidence="1">
    <location>
        <begin position="70"/>
        <end position="100"/>
    </location>
</feature>
<evidence type="ECO:0000313" key="2">
    <source>
        <dbReference type="EMBL" id="EEN54426.1"/>
    </source>
</evidence>
<evidence type="ECO:0000256" key="1">
    <source>
        <dbReference type="SAM" id="MobiDB-lite"/>
    </source>
</evidence>
<name>C3YYR8_BRAFL</name>
<feature type="compositionally biased region" description="Polar residues" evidence="1">
    <location>
        <begin position="37"/>
        <end position="47"/>
    </location>
</feature>
<sequence>MARVPPREYELETDLYGVNYPQSKGAKRRGPFKPSDGSFSDTSDNSIIRQAPCPKWVGLPRWEKAESVIGYSGDPSLSQQRDNPTRQPALTRGANPVTPPYVATSATIKHRLHDIGHEYAGLHGRVRQPLEPDFRGDTVQG</sequence>
<gene>
    <name evidence="2" type="ORF">BRAFLDRAFT_83189</name>
</gene>
<dbReference type="EMBL" id="GG666565">
    <property type="protein sequence ID" value="EEN54426.1"/>
    <property type="molecule type" value="Genomic_DNA"/>
</dbReference>
<reference evidence="2" key="1">
    <citation type="journal article" date="2008" name="Nature">
        <title>The amphioxus genome and the evolution of the chordate karyotype.</title>
        <authorList>
            <consortium name="US DOE Joint Genome Institute (JGI-PGF)"/>
            <person name="Putnam N.H."/>
            <person name="Butts T."/>
            <person name="Ferrier D.E.K."/>
            <person name="Furlong R.F."/>
            <person name="Hellsten U."/>
            <person name="Kawashima T."/>
            <person name="Robinson-Rechavi M."/>
            <person name="Shoguchi E."/>
            <person name="Terry A."/>
            <person name="Yu J.-K."/>
            <person name="Benito-Gutierrez E.L."/>
            <person name="Dubchak I."/>
            <person name="Garcia-Fernandez J."/>
            <person name="Gibson-Brown J.J."/>
            <person name="Grigoriev I.V."/>
            <person name="Horton A.C."/>
            <person name="de Jong P.J."/>
            <person name="Jurka J."/>
            <person name="Kapitonov V.V."/>
            <person name="Kohara Y."/>
            <person name="Kuroki Y."/>
            <person name="Lindquist E."/>
            <person name="Lucas S."/>
            <person name="Osoegawa K."/>
            <person name="Pennacchio L.A."/>
            <person name="Salamov A.A."/>
            <person name="Satou Y."/>
            <person name="Sauka-Spengler T."/>
            <person name="Schmutz J."/>
            <person name="Shin-I T."/>
            <person name="Toyoda A."/>
            <person name="Bronner-Fraser M."/>
            <person name="Fujiyama A."/>
            <person name="Holland L.Z."/>
            <person name="Holland P.W.H."/>
            <person name="Satoh N."/>
            <person name="Rokhsar D.S."/>
        </authorList>
    </citation>
    <scope>NUCLEOTIDE SEQUENCE [LARGE SCALE GENOMIC DNA]</scope>
    <source>
        <strain evidence="2">S238N-H82</strain>
        <tissue evidence="2">Testes</tissue>
    </source>
</reference>
<feature type="compositionally biased region" description="Polar residues" evidence="1">
    <location>
        <begin position="75"/>
        <end position="88"/>
    </location>
</feature>